<comment type="caution">
    <text evidence="1">The sequence shown here is derived from an EMBL/GenBank/DDBJ whole genome shotgun (WGS) entry which is preliminary data.</text>
</comment>
<protein>
    <submittedName>
        <fullName evidence="1">DNA-binding LacI/PurR family transcriptional regulator</fullName>
    </submittedName>
</protein>
<dbReference type="EMBL" id="JAVDXW010000001">
    <property type="protein sequence ID" value="MDR7303755.1"/>
    <property type="molecule type" value="Genomic_DNA"/>
</dbReference>
<reference evidence="1" key="1">
    <citation type="submission" date="2023-07" db="EMBL/GenBank/DDBJ databases">
        <title>Sequencing the genomes of 1000 actinobacteria strains.</title>
        <authorList>
            <person name="Klenk H.-P."/>
        </authorList>
    </citation>
    <scope>NUCLEOTIDE SEQUENCE</scope>
    <source>
        <strain evidence="1">DSM 45977</strain>
    </source>
</reference>
<name>A0AAE3ZHG7_9ACTN</name>
<sequence length="60" mass="6370">MGLVVDRPARVLGIEPYFMQLISGIQDALADGPAALLLQVTDDSAAEYLPSSPQVTTPRT</sequence>
<dbReference type="Proteomes" id="UP001180845">
    <property type="component" value="Unassembled WGS sequence"/>
</dbReference>
<evidence type="ECO:0000313" key="1">
    <source>
        <dbReference type="EMBL" id="MDR7303755.1"/>
    </source>
</evidence>
<organism evidence="1 2">
    <name type="scientific">Haloactinomyces albus</name>
    <dbReference type="NCBI Taxonomy" id="1352928"/>
    <lineage>
        <taxon>Bacteria</taxon>
        <taxon>Bacillati</taxon>
        <taxon>Actinomycetota</taxon>
        <taxon>Actinomycetes</taxon>
        <taxon>Actinopolysporales</taxon>
        <taxon>Actinopolysporaceae</taxon>
        <taxon>Haloactinomyces</taxon>
    </lineage>
</organism>
<keyword evidence="2" id="KW-1185">Reference proteome</keyword>
<keyword evidence="1" id="KW-0238">DNA-binding</keyword>
<proteinExistence type="predicted"/>
<dbReference type="Gene3D" id="3.40.50.2300">
    <property type="match status" value="1"/>
</dbReference>
<dbReference type="AlphaFoldDB" id="A0AAE3ZHG7"/>
<gene>
    <name evidence="1" type="ORF">JOF55_003936</name>
</gene>
<evidence type="ECO:0000313" key="2">
    <source>
        <dbReference type="Proteomes" id="UP001180845"/>
    </source>
</evidence>
<accession>A0AAE3ZHG7</accession>
<dbReference type="RefSeq" id="WP_310276330.1">
    <property type="nucleotide sequence ID" value="NZ_JAVDXW010000001.1"/>
</dbReference>
<dbReference type="GO" id="GO:0003677">
    <property type="term" value="F:DNA binding"/>
    <property type="evidence" value="ECO:0007669"/>
    <property type="project" value="UniProtKB-KW"/>
</dbReference>